<keyword evidence="2" id="KW-0479">Metal-binding</keyword>
<keyword evidence="3 5" id="KW-0378">Hydrolase</keyword>
<dbReference type="InterPro" id="IPR001932">
    <property type="entry name" value="PPM-type_phosphatase-like_dom"/>
</dbReference>
<dbReference type="PROSITE" id="PS51746">
    <property type="entry name" value="PPM_2"/>
    <property type="match status" value="1"/>
</dbReference>
<proteinExistence type="inferred from homology"/>
<dbReference type="EMBL" id="JBBJBU010000005">
    <property type="protein sequence ID" value="KAK7205281.1"/>
    <property type="molecule type" value="Genomic_DNA"/>
</dbReference>
<feature type="region of interest" description="Disordered" evidence="6">
    <location>
        <begin position="109"/>
        <end position="143"/>
    </location>
</feature>
<comment type="caution">
    <text evidence="8">The sequence shown here is derived from an EMBL/GenBank/DDBJ whole genome shotgun (WGS) entry which is preliminary data.</text>
</comment>
<evidence type="ECO:0000313" key="9">
    <source>
        <dbReference type="Proteomes" id="UP001498771"/>
    </source>
</evidence>
<dbReference type="Proteomes" id="UP001498771">
    <property type="component" value="Unassembled WGS sequence"/>
</dbReference>
<feature type="compositionally biased region" description="Basic residues" evidence="6">
    <location>
        <begin position="1"/>
        <end position="12"/>
    </location>
</feature>
<evidence type="ECO:0000256" key="3">
    <source>
        <dbReference type="ARBA" id="ARBA00022801"/>
    </source>
</evidence>
<dbReference type="InterPro" id="IPR000222">
    <property type="entry name" value="PP2C_BS"/>
</dbReference>
<evidence type="ECO:0000256" key="2">
    <source>
        <dbReference type="ARBA" id="ARBA00022723"/>
    </source>
</evidence>
<organism evidence="8 9">
    <name type="scientific">Myxozyma melibiosi</name>
    <dbReference type="NCBI Taxonomy" id="54550"/>
    <lineage>
        <taxon>Eukaryota</taxon>
        <taxon>Fungi</taxon>
        <taxon>Dikarya</taxon>
        <taxon>Ascomycota</taxon>
        <taxon>Saccharomycotina</taxon>
        <taxon>Lipomycetes</taxon>
        <taxon>Lipomycetales</taxon>
        <taxon>Lipomycetaceae</taxon>
        <taxon>Myxozyma</taxon>
    </lineage>
</organism>
<name>A0ABR1F616_9ASCO</name>
<dbReference type="RefSeq" id="XP_064768314.1">
    <property type="nucleotide sequence ID" value="XM_064909710.1"/>
</dbReference>
<keyword evidence="4 5" id="KW-0904">Protein phosphatase</keyword>
<gene>
    <name evidence="8" type="ORF">BZA70DRAFT_151547</name>
</gene>
<evidence type="ECO:0000313" key="8">
    <source>
        <dbReference type="EMBL" id="KAK7205281.1"/>
    </source>
</evidence>
<feature type="compositionally biased region" description="Low complexity" evidence="6">
    <location>
        <begin position="268"/>
        <end position="283"/>
    </location>
</feature>
<evidence type="ECO:0000256" key="5">
    <source>
        <dbReference type="RuleBase" id="RU003465"/>
    </source>
</evidence>
<dbReference type="GeneID" id="90035222"/>
<keyword evidence="9" id="KW-1185">Reference proteome</keyword>
<sequence length="488" mass="53013">MDSSKSKQRRKSSSASSDDRKPVSFFARFANQVQSSVAATANQPTQTSSFKIHRKETKPFASNGSAMPPPNFAGTFLAGVSEDPNLKIRSTMEDAHCIIYDFPSASFTSSTSPATTTTSTSSSTSFLSRSRSRSESNPPAPSLLGTAIGSNVSGHISADAGFFAIFDGHAGKAAAEWCGQKLHSVLEDQLKRDPHGQVPELLDRTFTESDVLLSKQPVRNSGCTAVVALLRWEDRLLRPKEGSDGSQQQQEPPQRPYHHNHFLHHHSSPAPSSSQTQTQSQPKTVRERMLYTANAGDARIVLARNGRALRLSYDHKGTDPDEAQRVVNSGGVVLNGRVNGILAVTRSLGDLYIKNLVTSHPYTTETYLTAEDEFMILACDGLWDVCSDQEAVDVVRPIADPQEASRALVSFALEHFSMDNLTVIVVRFDSRMSDVIRSNHTKSSSSSSSTTTKKPPPTQQQTTTIEEETEGEAETADVSARVEALAVS</sequence>
<evidence type="ECO:0000256" key="4">
    <source>
        <dbReference type="ARBA" id="ARBA00022912"/>
    </source>
</evidence>
<dbReference type="InterPro" id="IPR015655">
    <property type="entry name" value="PP2C"/>
</dbReference>
<feature type="region of interest" description="Disordered" evidence="6">
    <location>
        <begin position="1"/>
        <end position="21"/>
    </location>
</feature>
<dbReference type="PANTHER" id="PTHR13832">
    <property type="entry name" value="PROTEIN PHOSPHATASE 2C"/>
    <property type="match status" value="1"/>
</dbReference>
<dbReference type="SUPFAM" id="SSF81606">
    <property type="entry name" value="PP2C-like"/>
    <property type="match status" value="1"/>
</dbReference>
<protein>
    <submittedName>
        <fullName evidence="8">Phosphatase 2C-like domain-containing protein</fullName>
    </submittedName>
</protein>
<feature type="domain" description="PPM-type phosphatase" evidence="7">
    <location>
        <begin position="77"/>
        <end position="428"/>
    </location>
</feature>
<evidence type="ECO:0000256" key="6">
    <source>
        <dbReference type="SAM" id="MobiDB-lite"/>
    </source>
</evidence>
<feature type="region of interest" description="Disordered" evidence="6">
    <location>
        <begin position="239"/>
        <end position="284"/>
    </location>
</feature>
<feature type="region of interest" description="Disordered" evidence="6">
    <location>
        <begin position="437"/>
        <end position="480"/>
    </location>
</feature>
<accession>A0ABR1F616</accession>
<feature type="compositionally biased region" description="Low complexity" evidence="6">
    <location>
        <begin position="441"/>
        <end position="464"/>
    </location>
</feature>
<reference evidence="8 9" key="1">
    <citation type="submission" date="2024-03" db="EMBL/GenBank/DDBJ databases">
        <title>Genome-scale model development and genomic sequencing of the oleaginous clade Lipomyces.</title>
        <authorList>
            <consortium name="Lawrence Berkeley National Laboratory"/>
            <person name="Czajka J.J."/>
            <person name="Han Y."/>
            <person name="Kim J."/>
            <person name="Mondo S.J."/>
            <person name="Hofstad B.A."/>
            <person name="Robles A."/>
            <person name="Haridas S."/>
            <person name="Riley R."/>
            <person name="LaButti K."/>
            <person name="Pangilinan J."/>
            <person name="Andreopoulos W."/>
            <person name="Lipzen A."/>
            <person name="Yan J."/>
            <person name="Wang M."/>
            <person name="Ng V."/>
            <person name="Grigoriev I.V."/>
            <person name="Spatafora J.W."/>
            <person name="Magnuson J.K."/>
            <person name="Baker S.E."/>
            <person name="Pomraning K.R."/>
        </authorList>
    </citation>
    <scope>NUCLEOTIDE SEQUENCE [LARGE SCALE GENOMIC DNA]</scope>
    <source>
        <strain evidence="8 9">Phaff 52-87</strain>
    </source>
</reference>
<dbReference type="SMART" id="SM00332">
    <property type="entry name" value="PP2Cc"/>
    <property type="match status" value="1"/>
</dbReference>
<comment type="similarity">
    <text evidence="1 5">Belongs to the PP2C family.</text>
</comment>
<dbReference type="CDD" id="cd00143">
    <property type="entry name" value="PP2Cc"/>
    <property type="match status" value="1"/>
</dbReference>
<feature type="compositionally biased region" description="Acidic residues" evidence="6">
    <location>
        <begin position="465"/>
        <end position="475"/>
    </location>
</feature>
<evidence type="ECO:0000256" key="1">
    <source>
        <dbReference type="ARBA" id="ARBA00006702"/>
    </source>
</evidence>
<dbReference type="Pfam" id="PF00481">
    <property type="entry name" value="PP2C"/>
    <property type="match status" value="2"/>
</dbReference>
<dbReference type="PANTHER" id="PTHR13832:SF837">
    <property type="entry name" value="PROTEIN PHOSPHATASE 2C-LIKE DOMAIN-CONTAINING PROTEIN 1"/>
    <property type="match status" value="1"/>
</dbReference>
<feature type="compositionally biased region" description="Low complexity" evidence="6">
    <location>
        <begin position="109"/>
        <end position="129"/>
    </location>
</feature>
<dbReference type="InterPro" id="IPR036457">
    <property type="entry name" value="PPM-type-like_dom_sf"/>
</dbReference>
<feature type="compositionally biased region" description="Basic residues" evidence="6">
    <location>
        <begin position="256"/>
        <end position="267"/>
    </location>
</feature>
<dbReference type="PROSITE" id="PS01032">
    <property type="entry name" value="PPM_1"/>
    <property type="match status" value="1"/>
</dbReference>
<dbReference type="Gene3D" id="3.60.40.10">
    <property type="entry name" value="PPM-type phosphatase domain"/>
    <property type="match status" value="1"/>
</dbReference>
<evidence type="ECO:0000259" key="7">
    <source>
        <dbReference type="PROSITE" id="PS51746"/>
    </source>
</evidence>